<dbReference type="Pfam" id="PF00830">
    <property type="entry name" value="Ribosomal_L28"/>
    <property type="match status" value="1"/>
</dbReference>
<dbReference type="SUPFAM" id="SSF143800">
    <property type="entry name" value="L28p-like"/>
    <property type="match status" value="1"/>
</dbReference>
<keyword evidence="3" id="KW-0687">Ribonucleoprotein</keyword>
<proteinExistence type="inferred from homology"/>
<evidence type="ECO:0000313" key="5">
    <source>
        <dbReference type="Proteomes" id="UP000230935"/>
    </source>
</evidence>
<accession>A0A2H0W230</accession>
<dbReference type="Proteomes" id="UP000230935">
    <property type="component" value="Unassembled WGS sequence"/>
</dbReference>
<comment type="similarity">
    <text evidence="1">Belongs to the bacterial ribosomal protein bL28 family.</text>
</comment>
<name>A0A2H0W230_9BACT</name>
<organism evidence="4 5">
    <name type="scientific">Candidatus Buchananbacteria bacterium CG10_big_fil_rev_8_21_14_0_10_42_9</name>
    <dbReference type="NCBI Taxonomy" id="1974526"/>
    <lineage>
        <taxon>Bacteria</taxon>
        <taxon>Candidatus Buchananiibacteriota</taxon>
    </lineage>
</organism>
<gene>
    <name evidence="4" type="ORF">COT81_01285</name>
</gene>
<dbReference type="InterPro" id="IPR026569">
    <property type="entry name" value="Ribosomal_bL28"/>
</dbReference>
<evidence type="ECO:0000256" key="2">
    <source>
        <dbReference type="ARBA" id="ARBA00022980"/>
    </source>
</evidence>
<dbReference type="EMBL" id="PEZZ01000007">
    <property type="protein sequence ID" value="PIS05396.1"/>
    <property type="molecule type" value="Genomic_DNA"/>
</dbReference>
<evidence type="ECO:0000313" key="4">
    <source>
        <dbReference type="EMBL" id="PIS05396.1"/>
    </source>
</evidence>
<evidence type="ECO:0000256" key="3">
    <source>
        <dbReference type="ARBA" id="ARBA00023274"/>
    </source>
</evidence>
<dbReference type="InterPro" id="IPR037147">
    <property type="entry name" value="Ribosomal_bL28_sf"/>
</dbReference>
<comment type="caution">
    <text evidence="4">The sequence shown here is derived from an EMBL/GenBank/DDBJ whole genome shotgun (WGS) entry which is preliminary data.</text>
</comment>
<reference evidence="5" key="1">
    <citation type="submission" date="2017-09" db="EMBL/GenBank/DDBJ databases">
        <title>Depth-based differentiation of microbial function through sediment-hosted aquifers and enrichment of novel symbionts in the deep terrestrial subsurface.</title>
        <authorList>
            <person name="Probst A.J."/>
            <person name="Ladd B."/>
            <person name="Jarett J.K."/>
            <person name="Geller-Mcgrath D.E."/>
            <person name="Sieber C.M.K."/>
            <person name="Emerson J.B."/>
            <person name="Anantharaman K."/>
            <person name="Thomas B.C."/>
            <person name="Malmstrom R."/>
            <person name="Stieglmeier M."/>
            <person name="Klingl A."/>
            <person name="Woyke T."/>
            <person name="Ryan C.M."/>
            <person name="Banfield J.F."/>
        </authorList>
    </citation>
    <scope>NUCLEOTIDE SEQUENCE [LARGE SCALE GENOMIC DNA]</scope>
</reference>
<keyword evidence="2 4" id="KW-0689">Ribosomal protein</keyword>
<dbReference type="Gene3D" id="2.30.170.40">
    <property type="entry name" value="Ribosomal protein L28/L24"/>
    <property type="match status" value="1"/>
</dbReference>
<dbReference type="GO" id="GO:0003735">
    <property type="term" value="F:structural constituent of ribosome"/>
    <property type="evidence" value="ECO:0007669"/>
    <property type="project" value="InterPro"/>
</dbReference>
<evidence type="ECO:0000256" key="1">
    <source>
        <dbReference type="ARBA" id="ARBA00008760"/>
    </source>
</evidence>
<dbReference type="GO" id="GO:0005840">
    <property type="term" value="C:ribosome"/>
    <property type="evidence" value="ECO:0007669"/>
    <property type="project" value="UniProtKB-KW"/>
</dbReference>
<protein>
    <submittedName>
        <fullName evidence="4">50S ribosomal protein L28</fullName>
    </submittedName>
</protein>
<sequence>MGNACDRCGRGPLKGNLKSHSNIKTIHRQKLNLQVKRVDGKKMTICANCIRTLTKVKQR</sequence>
<dbReference type="AlphaFoldDB" id="A0A2H0W230"/>
<dbReference type="InterPro" id="IPR034704">
    <property type="entry name" value="Ribosomal_bL28/bL31-like_sf"/>
</dbReference>
<dbReference type="GO" id="GO:1990904">
    <property type="term" value="C:ribonucleoprotein complex"/>
    <property type="evidence" value="ECO:0007669"/>
    <property type="project" value="UniProtKB-KW"/>
</dbReference>